<sequence>MKMAVRKTSLRGRMAMGIGAMARSLNSTARMVAGIGGYAAGRRDNRKIRSWRPKGGSVDADTLPDLPELRARSRDLVRNAPLVAGALRTKTNGVIGTGLKFKAELDAQRLGLTDER</sequence>
<dbReference type="AlphaFoldDB" id="A0A3B0TM38"/>
<proteinExistence type="predicted"/>
<dbReference type="EMBL" id="UOEO01000076">
    <property type="protein sequence ID" value="VAW17710.1"/>
    <property type="molecule type" value="Genomic_DNA"/>
</dbReference>
<gene>
    <name evidence="1" type="ORF">MNBD_ALPHA12-453</name>
</gene>
<protein>
    <submittedName>
        <fullName evidence="1">Uncharacterized protein</fullName>
    </submittedName>
</protein>
<dbReference type="GO" id="GO:0005198">
    <property type="term" value="F:structural molecule activity"/>
    <property type="evidence" value="ECO:0007669"/>
    <property type="project" value="InterPro"/>
</dbReference>
<dbReference type="Pfam" id="PF05136">
    <property type="entry name" value="Phage_portal_2"/>
    <property type="match status" value="1"/>
</dbReference>
<reference evidence="1" key="1">
    <citation type="submission" date="2018-06" db="EMBL/GenBank/DDBJ databases">
        <authorList>
            <person name="Zhirakovskaya E."/>
        </authorList>
    </citation>
    <scope>NUCLEOTIDE SEQUENCE</scope>
</reference>
<evidence type="ECO:0000313" key="1">
    <source>
        <dbReference type="EMBL" id="VAW17710.1"/>
    </source>
</evidence>
<name>A0A3B0TM38_9ZZZZ</name>
<accession>A0A3B0TM38</accession>
<organism evidence="1">
    <name type="scientific">hydrothermal vent metagenome</name>
    <dbReference type="NCBI Taxonomy" id="652676"/>
    <lineage>
        <taxon>unclassified sequences</taxon>
        <taxon>metagenomes</taxon>
        <taxon>ecological metagenomes</taxon>
    </lineage>
</organism>
<feature type="non-terminal residue" evidence="1">
    <location>
        <position position="116"/>
    </location>
</feature>
<dbReference type="GO" id="GO:0019068">
    <property type="term" value="P:virion assembly"/>
    <property type="evidence" value="ECO:0007669"/>
    <property type="project" value="InterPro"/>
</dbReference>
<dbReference type="InterPro" id="IPR006429">
    <property type="entry name" value="Phage_lambda_portal"/>
</dbReference>